<dbReference type="Gene3D" id="1.10.357.10">
    <property type="entry name" value="Tetracycline Repressor, domain 2"/>
    <property type="match status" value="1"/>
</dbReference>
<feature type="DNA-binding region" description="H-T-H motif" evidence="4">
    <location>
        <begin position="28"/>
        <end position="47"/>
    </location>
</feature>
<dbReference type="PANTHER" id="PTHR30055">
    <property type="entry name" value="HTH-TYPE TRANSCRIPTIONAL REGULATOR RUTR"/>
    <property type="match status" value="1"/>
</dbReference>
<gene>
    <name evidence="6" type="ORF">FHP06_05410</name>
</gene>
<evidence type="ECO:0000313" key="7">
    <source>
        <dbReference type="Proteomes" id="UP000321571"/>
    </source>
</evidence>
<comment type="caution">
    <text evidence="6">The sequence shown here is derived from an EMBL/GenBank/DDBJ whole genome shotgun (WGS) entry which is preliminary data.</text>
</comment>
<dbReference type="InterPro" id="IPR009057">
    <property type="entry name" value="Homeodomain-like_sf"/>
</dbReference>
<dbReference type="Proteomes" id="UP000321571">
    <property type="component" value="Unassembled WGS sequence"/>
</dbReference>
<sequence>MRNVPAKLAAKLYGAADLIADKGIADAKIEEIADASGVPIATLYYYFRGKEEILAFLLGDLLESIAGEVGAAMSKPGTAIDRLKWAVEAQMRVMLENPAACRALVGDLGRATRLPELATALESAFHQPLEQLLREGVEDGTLRAVQDPGKAALSVFGTITIAGLTGTVAQPEHAASYAQETVQAVCDLLLEGLRPRE</sequence>
<dbReference type="GO" id="GO:0003700">
    <property type="term" value="F:DNA-binding transcription factor activity"/>
    <property type="evidence" value="ECO:0007669"/>
    <property type="project" value="TreeGrafter"/>
</dbReference>
<evidence type="ECO:0000256" key="1">
    <source>
        <dbReference type="ARBA" id="ARBA00023015"/>
    </source>
</evidence>
<keyword evidence="3" id="KW-0804">Transcription</keyword>
<feature type="domain" description="HTH tetR-type" evidence="5">
    <location>
        <begin position="5"/>
        <end position="65"/>
    </location>
</feature>
<evidence type="ECO:0000313" key="6">
    <source>
        <dbReference type="EMBL" id="TXL62145.1"/>
    </source>
</evidence>
<dbReference type="RefSeq" id="WP_147684552.1">
    <property type="nucleotide sequence ID" value="NZ_VDUX01000002.1"/>
</dbReference>
<organism evidence="6 7">
    <name type="scientific">Aeromicrobium terrae</name>
    <dbReference type="NCBI Taxonomy" id="2498846"/>
    <lineage>
        <taxon>Bacteria</taxon>
        <taxon>Bacillati</taxon>
        <taxon>Actinomycetota</taxon>
        <taxon>Actinomycetes</taxon>
        <taxon>Propionibacteriales</taxon>
        <taxon>Nocardioidaceae</taxon>
        <taxon>Aeromicrobium</taxon>
    </lineage>
</organism>
<proteinExistence type="predicted"/>
<dbReference type="AlphaFoldDB" id="A0A5C8NMJ4"/>
<dbReference type="Gene3D" id="1.10.10.60">
    <property type="entry name" value="Homeodomain-like"/>
    <property type="match status" value="1"/>
</dbReference>
<dbReference type="Pfam" id="PF00440">
    <property type="entry name" value="TetR_N"/>
    <property type="match status" value="1"/>
</dbReference>
<dbReference type="PANTHER" id="PTHR30055:SF234">
    <property type="entry name" value="HTH-TYPE TRANSCRIPTIONAL REGULATOR BETI"/>
    <property type="match status" value="1"/>
</dbReference>
<evidence type="ECO:0000259" key="5">
    <source>
        <dbReference type="PROSITE" id="PS50977"/>
    </source>
</evidence>
<dbReference type="SUPFAM" id="SSF46689">
    <property type="entry name" value="Homeodomain-like"/>
    <property type="match status" value="1"/>
</dbReference>
<keyword evidence="2 4" id="KW-0238">DNA-binding</keyword>
<protein>
    <submittedName>
        <fullName evidence="6">TetR/AcrR family transcriptional regulator</fullName>
    </submittedName>
</protein>
<keyword evidence="1" id="KW-0805">Transcription regulation</keyword>
<accession>A0A5C8NMJ4</accession>
<dbReference type="InterPro" id="IPR041490">
    <property type="entry name" value="KstR2_TetR_C"/>
</dbReference>
<dbReference type="Pfam" id="PF17932">
    <property type="entry name" value="TetR_C_24"/>
    <property type="match status" value="1"/>
</dbReference>
<dbReference type="OrthoDB" id="9785164at2"/>
<name>A0A5C8NMJ4_9ACTN</name>
<dbReference type="GO" id="GO:0000976">
    <property type="term" value="F:transcription cis-regulatory region binding"/>
    <property type="evidence" value="ECO:0007669"/>
    <property type="project" value="TreeGrafter"/>
</dbReference>
<keyword evidence="7" id="KW-1185">Reference proteome</keyword>
<dbReference type="PRINTS" id="PR00455">
    <property type="entry name" value="HTHTETR"/>
</dbReference>
<evidence type="ECO:0000256" key="4">
    <source>
        <dbReference type="PROSITE-ProRule" id="PRU00335"/>
    </source>
</evidence>
<dbReference type="InterPro" id="IPR050109">
    <property type="entry name" value="HTH-type_TetR-like_transc_reg"/>
</dbReference>
<evidence type="ECO:0000256" key="3">
    <source>
        <dbReference type="ARBA" id="ARBA00023163"/>
    </source>
</evidence>
<dbReference type="InterPro" id="IPR001647">
    <property type="entry name" value="HTH_TetR"/>
</dbReference>
<dbReference type="EMBL" id="VDUX01000002">
    <property type="protein sequence ID" value="TXL62145.1"/>
    <property type="molecule type" value="Genomic_DNA"/>
</dbReference>
<dbReference type="PROSITE" id="PS50977">
    <property type="entry name" value="HTH_TETR_2"/>
    <property type="match status" value="1"/>
</dbReference>
<dbReference type="SUPFAM" id="SSF48498">
    <property type="entry name" value="Tetracyclin repressor-like, C-terminal domain"/>
    <property type="match status" value="1"/>
</dbReference>
<dbReference type="InterPro" id="IPR036271">
    <property type="entry name" value="Tet_transcr_reg_TetR-rel_C_sf"/>
</dbReference>
<evidence type="ECO:0000256" key="2">
    <source>
        <dbReference type="ARBA" id="ARBA00023125"/>
    </source>
</evidence>
<reference evidence="6 7" key="1">
    <citation type="submission" date="2019-06" db="EMBL/GenBank/DDBJ databases">
        <title>Aeromicrobium sp. nov., isolated from a maize field.</title>
        <authorList>
            <person name="Lin S.-Y."/>
            <person name="Tsai C.-F."/>
            <person name="Young C.-C."/>
        </authorList>
    </citation>
    <scope>NUCLEOTIDE SEQUENCE [LARGE SCALE GENOMIC DNA]</scope>
    <source>
        <strain evidence="6 7">CC-CFT486</strain>
    </source>
</reference>